<proteinExistence type="predicted"/>
<reference evidence="2" key="1">
    <citation type="submission" date="2017-08" db="EMBL/GenBank/DDBJ databases">
        <authorList>
            <person name="Varghese N."/>
            <person name="Submissions S."/>
        </authorList>
    </citation>
    <scope>NUCLEOTIDE SEQUENCE [LARGE SCALE GENOMIC DNA]</scope>
    <source>
        <strain evidence="2">JC22</strain>
    </source>
</reference>
<dbReference type="EMBL" id="OBMQ01000007">
    <property type="protein sequence ID" value="SOC12785.1"/>
    <property type="molecule type" value="Genomic_DNA"/>
</dbReference>
<dbReference type="OrthoDB" id="4387735at2"/>
<dbReference type="AlphaFoldDB" id="A0A285SWR3"/>
<accession>A0A285SWR3</accession>
<evidence type="ECO:0008006" key="3">
    <source>
        <dbReference type="Google" id="ProtNLM"/>
    </source>
</evidence>
<evidence type="ECO:0000313" key="2">
    <source>
        <dbReference type="Proteomes" id="UP000219636"/>
    </source>
</evidence>
<keyword evidence="2" id="KW-1185">Reference proteome</keyword>
<evidence type="ECO:0000313" key="1">
    <source>
        <dbReference type="EMBL" id="SOC12785.1"/>
    </source>
</evidence>
<dbReference type="RefSeq" id="WP_097073790.1">
    <property type="nucleotide sequence ID" value="NZ_OBMQ01000007.1"/>
</dbReference>
<gene>
    <name evidence="1" type="ORF">SAMN05880501_10751</name>
</gene>
<name>A0A285SWR3_9BACL</name>
<sequence length="840" mass="94626">MTIALKILDYSFNEKGTIENVLNPLVSEQINGGYTFKFDTIYDATTKNLMGNVVEVDGDYFQVFRISRNLSRHYTVNCEHVSYRLNNAYNSELTEFEDTARGMIESMLAPLGDWFTIGTIAETEIKYYKAGENDSIRKRIIDVANLFGLEIIWHKFTISLVAKRGNNLGMSTNVEFKVGENLIDIREEYDLTVVDENEGYPIPSYEVDIVDLAHLEGYENLVGAKIGDDVHVYANVLDLDFYSRIIYIEYDPFQKANVHVNIGRVPRDITDYLKEDEEKEELDELNRYLESFKIGDVECLELASDETEQALKFLKGEIDKIEPLSTHSTDKQLTGILAKLKPSWTHLKLTLIHSKSDGNGNYTTTAEELTAAQLQTKVPLKNNDYVTLVVSFYDWSYLADSPVRAEDSIFVAIGLKVESDIPFIPYLDELKVGENDCLSLEGLDTETGATLEVDGKVNGIRIKVKKEYKSNITAIIDDVTYNSDKFNADGLLVIDGEYPKKATGTIKISIVDGDTTHTYLVTVKNTAIPENDYLSEFRLGDLDVLSLGDVSVPKQSIIDYINDQNIAVKPTIKHLTGKALFDVFANLKEDFNGYYLTMLDTYLYRGNLYTDWYEEEDALGLDNWGYVPYNEGGYAGITIVVTSIPFIDLIDNTALVDSTIIEAYGVDIEFVEIDGLITIKCKDENGVVITIKEHKFTKPTTNPAYIYAPKIDGYEFIGEYYDDYYEIVLTADNPKAEVEFVYKKTGAQPKKGYSLEFATAMLAYEIIFEFENEDGYDEIESIVTSITSIDAVTNIDLVATPYRDETTLKARGIRVLASGDVSSYPNAMVSAQVVCYNEVT</sequence>
<organism evidence="1 2">
    <name type="scientific">Ureibacillus xyleni</name>
    <dbReference type="NCBI Taxonomy" id="614648"/>
    <lineage>
        <taxon>Bacteria</taxon>
        <taxon>Bacillati</taxon>
        <taxon>Bacillota</taxon>
        <taxon>Bacilli</taxon>
        <taxon>Bacillales</taxon>
        <taxon>Caryophanaceae</taxon>
        <taxon>Ureibacillus</taxon>
    </lineage>
</organism>
<protein>
    <recommendedName>
        <fullName evidence="3">Phage minor structural protein</fullName>
    </recommendedName>
</protein>
<dbReference type="Proteomes" id="UP000219636">
    <property type="component" value="Unassembled WGS sequence"/>
</dbReference>